<dbReference type="NCBIfam" id="TIGR01894">
    <property type="entry name" value="cas_TM1795_cmr1"/>
    <property type="match status" value="1"/>
</dbReference>
<dbReference type="KEGG" id="tte:TTE2635"/>
<dbReference type="STRING" id="273068.TTE2635"/>
<dbReference type="EMBL" id="AE008691">
    <property type="protein sequence ID" value="AAM25755.1"/>
    <property type="molecule type" value="Genomic_DNA"/>
</dbReference>
<dbReference type="HOGENOM" id="CLU_050338_0_0_9"/>
<keyword evidence="4" id="KW-1185">Reference proteome</keyword>
<evidence type="ECO:0000313" key="4">
    <source>
        <dbReference type="Proteomes" id="UP000000555"/>
    </source>
</evidence>
<dbReference type="Proteomes" id="UP000000555">
    <property type="component" value="Chromosome"/>
</dbReference>
<proteinExistence type="predicted"/>
<dbReference type="CDD" id="cd09657">
    <property type="entry name" value="Cmr1_III-B"/>
    <property type="match status" value="1"/>
</dbReference>
<evidence type="ECO:0000256" key="1">
    <source>
        <dbReference type="ARBA" id="ARBA00023118"/>
    </source>
</evidence>
<dbReference type="AlphaFoldDB" id="Q8R6Z5"/>
<dbReference type="InterPro" id="IPR007522">
    <property type="entry name" value="CRISPR-assoc_prot_TM1795"/>
</dbReference>
<dbReference type="InterPro" id="IPR005537">
    <property type="entry name" value="RAMP_III_fam"/>
</dbReference>
<reference evidence="3 4" key="1">
    <citation type="journal article" date="2002" name="Genome Res.">
        <title>A complete sequence of the T. tengcongensis genome.</title>
        <authorList>
            <person name="Bao Q."/>
            <person name="Tian Y."/>
            <person name="Li W."/>
            <person name="Xu Z."/>
            <person name="Xuan Z."/>
            <person name="Hu S."/>
            <person name="Dong W."/>
            <person name="Yang J."/>
            <person name="Chen Y."/>
            <person name="Xue Y."/>
            <person name="Xu Y."/>
            <person name="Lai X."/>
            <person name="Huang L."/>
            <person name="Dong X."/>
            <person name="Ma Y."/>
            <person name="Ling L."/>
            <person name="Tan H."/>
            <person name="Chen R."/>
            <person name="Wang J."/>
            <person name="Yu J."/>
            <person name="Yang H."/>
        </authorList>
    </citation>
    <scope>NUCLEOTIDE SEQUENCE [LARGE SCALE GENOMIC DNA]</scope>
    <source>
        <strain evidence="4">DSM 15242 / JCM 11007 / NBRC 100824 / MB4</strain>
    </source>
</reference>
<organism evidence="3 4">
    <name type="scientific">Caldanaerobacter subterraneus subsp. tengcongensis (strain DSM 15242 / JCM 11007 / NBRC 100824 / MB4)</name>
    <name type="common">Thermoanaerobacter tengcongensis</name>
    <dbReference type="NCBI Taxonomy" id="273068"/>
    <lineage>
        <taxon>Bacteria</taxon>
        <taxon>Bacillati</taxon>
        <taxon>Bacillota</taxon>
        <taxon>Clostridia</taxon>
        <taxon>Thermoanaerobacterales</taxon>
        <taxon>Thermoanaerobacteraceae</taxon>
        <taxon>Caldanaerobacter</taxon>
    </lineage>
</organism>
<dbReference type="OrthoDB" id="190500at2"/>
<dbReference type="RefSeq" id="WP_011026630.1">
    <property type="nucleotide sequence ID" value="NZ_JANUCV010000001.1"/>
</dbReference>
<dbReference type="Pfam" id="PF03787">
    <property type="entry name" value="RAMPs"/>
    <property type="match status" value="1"/>
</dbReference>
<keyword evidence="1" id="KW-0051">Antiviral defense</keyword>
<dbReference type="GO" id="GO:0051607">
    <property type="term" value="P:defense response to virus"/>
    <property type="evidence" value="ECO:0007669"/>
    <property type="project" value="UniProtKB-KW"/>
</dbReference>
<evidence type="ECO:0000259" key="2">
    <source>
        <dbReference type="Pfam" id="PF03787"/>
    </source>
</evidence>
<evidence type="ECO:0000313" key="3">
    <source>
        <dbReference type="EMBL" id="AAM25755.1"/>
    </source>
</evidence>
<name>Q8R6Z5_CALS4</name>
<sequence length="306" mass="36342">MRNYECKLQIVTPIIMSGARKNLLELREQSINGILRWWFRFYGSLKYQSLQELRKRESEIFGSTTKAKRFYIKILQEPQSRGKAYLCMNDRRKKGEKGAAVNYSERVRTSYAPNQEFILNFKFMPHFPKEHEKELKNSLMCLSLFGGIGARWRRGFGSIIVKEFAFYGEELEGIGKEINKRLEELNIKNSLKIKPFEEFINFRNTNIFLIKPKNSFWDSYESAMNDLRDNFYRALKHELKISELSYSPRESRRKASPLIIQIKKNVKNHYFGVILIWQEWPQKKAAEDFLTKLEKYEFIGINLPGE</sequence>
<feature type="domain" description="CRISPR type III-associated protein" evidence="2">
    <location>
        <begin position="7"/>
        <end position="159"/>
    </location>
</feature>
<accession>Q8R6Z5</accession>
<dbReference type="eggNOG" id="COG1367">
    <property type="taxonomic scope" value="Bacteria"/>
</dbReference>
<dbReference type="SMR" id="Q8R6Z5"/>
<gene>
    <name evidence="3" type="ordered locus">TTE2635</name>
</gene>
<protein>
    <submittedName>
        <fullName evidence="3">Predicted nucleic acid-binding protein, contains PIN domain</fullName>
    </submittedName>
</protein>